<dbReference type="PROSITE" id="PS00519">
    <property type="entry name" value="HTH_ASNC_1"/>
    <property type="match status" value="1"/>
</dbReference>
<gene>
    <name evidence="5" type="ORF">IF202_15485</name>
</gene>
<dbReference type="PROSITE" id="PS50956">
    <property type="entry name" value="HTH_ASNC_2"/>
    <property type="match status" value="1"/>
</dbReference>
<dbReference type="PANTHER" id="PTHR30154">
    <property type="entry name" value="LEUCINE-RESPONSIVE REGULATORY PROTEIN"/>
    <property type="match status" value="1"/>
</dbReference>
<protein>
    <submittedName>
        <fullName evidence="5">Lrp/AsnC family transcriptional regulator</fullName>
    </submittedName>
</protein>
<dbReference type="InterPro" id="IPR036390">
    <property type="entry name" value="WH_DNA-bd_sf"/>
</dbReference>
<dbReference type="InterPro" id="IPR000485">
    <property type="entry name" value="AsnC-type_HTH_dom"/>
</dbReference>
<dbReference type="EMBL" id="JACYFC010000006">
    <property type="protein sequence ID" value="MBD5772442.1"/>
    <property type="molecule type" value="Genomic_DNA"/>
</dbReference>
<accession>A0ABR8P4Y4</accession>
<dbReference type="SUPFAM" id="SSF46785">
    <property type="entry name" value="Winged helix' DNA-binding domain"/>
    <property type="match status" value="1"/>
</dbReference>
<dbReference type="InterPro" id="IPR036388">
    <property type="entry name" value="WH-like_DNA-bd_sf"/>
</dbReference>
<dbReference type="InterPro" id="IPR019888">
    <property type="entry name" value="Tscrpt_reg_AsnC-like"/>
</dbReference>
<evidence type="ECO:0000256" key="3">
    <source>
        <dbReference type="ARBA" id="ARBA00023163"/>
    </source>
</evidence>
<evidence type="ECO:0000259" key="4">
    <source>
        <dbReference type="PROSITE" id="PS50956"/>
    </source>
</evidence>
<keyword evidence="6" id="KW-1185">Reference proteome</keyword>
<dbReference type="Pfam" id="PF13412">
    <property type="entry name" value="HTH_24"/>
    <property type="match status" value="1"/>
</dbReference>
<dbReference type="Proteomes" id="UP000604161">
    <property type="component" value="Unassembled WGS sequence"/>
</dbReference>
<evidence type="ECO:0000313" key="6">
    <source>
        <dbReference type="Proteomes" id="UP000604161"/>
    </source>
</evidence>
<sequence>MSDNTDSLILQRLQNDGRLSNVDLAEQINLSASPCLRRVKALETEGYIKGYSAKLDRKKAGFAMTVFIEVRLNNHSTEAIEQFEKEVLDLGNIISAYLVSGFADYRLEAVAKDLTDYERILKEVQNLPFVKGIQSNFAIRAIKADAPLPLANTFNKTK</sequence>
<organism evidence="5 6">
    <name type="scientific">Marinomonas colpomeniae</name>
    <dbReference type="NCBI Taxonomy" id="2774408"/>
    <lineage>
        <taxon>Bacteria</taxon>
        <taxon>Pseudomonadati</taxon>
        <taxon>Pseudomonadota</taxon>
        <taxon>Gammaproteobacteria</taxon>
        <taxon>Oceanospirillales</taxon>
        <taxon>Oceanospirillaceae</taxon>
        <taxon>Marinomonas</taxon>
    </lineage>
</organism>
<comment type="caution">
    <text evidence="5">The sequence shown here is derived from an EMBL/GenBank/DDBJ whole genome shotgun (WGS) entry which is preliminary data.</text>
</comment>
<dbReference type="Gene3D" id="3.30.70.920">
    <property type="match status" value="1"/>
</dbReference>
<evidence type="ECO:0000313" key="5">
    <source>
        <dbReference type="EMBL" id="MBD5772442.1"/>
    </source>
</evidence>
<dbReference type="PRINTS" id="PR00033">
    <property type="entry name" value="HTHASNC"/>
</dbReference>
<dbReference type="SMART" id="SM00344">
    <property type="entry name" value="HTH_ASNC"/>
    <property type="match status" value="1"/>
</dbReference>
<keyword evidence="1" id="KW-0805">Transcription regulation</keyword>
<dbReference type="InterPro" id="IPR019885">
    <property type="entry name" value="Tscrpt_reg_HTH_AsnC-type_CS"/>
</dbReference>
<dbReference type="Pfam" id="PF01037">
    <property type="entry name" value="AsnC_trans_reg"/>
    <property type="match status" value="1"/>
</dbReference>
<dbReference type="Gene3D" id="1.10.10.10">
    <property type="entry name" value="Winged helix-like DNA-binding domain superfamily/Winged helix DNA-binding domain"/>
    <property type="match status" value="1"/>
</dbReference>
<name>A0ABR8P4Y4_9GAMM</name>
<evidence type="ECO:0000256" key="2">
    <source>
        <dbReference type="ARBA" id="ARBA00023125"/>
    </source>
</evidence>
<reference evidence="5 6" key="1">
    <citation type="submission" date="2020-09" db="EMBL/GenBank/DDBJ databases">
        <title>Marinomonas sp. nov., isolated from the cysticercosis algae of Qingdao, China.</title>
        <authorList>
            <person name="Sun X."/>
        </authorList>
    </citation>
    <scope>NUCLEOTIDE SEQUENCE [LARGE SCALE GENOMIC DNA]</scope>
    <source>
        <strain evidence="5 6">SM2066</strain>
    </source>
</reference>
<proteinExistence type="predicted"/>
<feature type="domain" description="HTH asnC-type" evidence="4">
    <location>
        <begin position="1"/>
        <end position="63"/>
    </location>
</feature>
<keyword evidence="2" id="KW-0238">DNA-binding</keyword>
<keyword evidence="3" id="KW-0804">Transcription</keyword>
<dbReference type="CDD" id="cd00090">
    <property type="entry name" value="HTH_ARSR"/>
    <property type="match status" value="1"/>
</dbReference>
<dbReference type="InterPro" id="IPR011991">
    <property type="entry name" value="ArsR-like_HTH"/>
</dbReference>
<evidence type="ECO:0000256" key="1">
    <source>
        <dbReference type="ARBA" id="ARBA00023015"/>
    </source>
</evidence>
<dbReference type="RefSeq" id="WP_191595831.1">
    <property type="nucleotide sequence ID" value="NZ_JACYFC010000006.1"/>
</dbReference>
<dbReference type="PANTHER" id="PTHR30154:SF34">
    <property type="entry name" value="TRANSCRIPTIONAL REGULATOR AZLB"/>
    <property type="match status" value="1"/>
</dbReference>
<dbReference type="InterPro" id="IPR019887">
    <property type="entry name" value="Tscrpt_reg_AsnC/Lrp_C"/>
</dbReference>